<comment type="caution">
    <text evidence="2">The sequence shown here is derived from an EMBL/GenBank/DDBJ whole genome shotgun (WGS) entry which is preliminary data.</text>
</comment>
<sequence>MPQGPMPDGFDRLVAVIAALREHCPWMAALSHESLIEYLIEETYEVVEAVETGLPPDELRGELGDVLLQVVLHARLAEEQGQFGIADVVEGLTRKMIRRNPHVFRADGSLQDEFPASVAEIVAKWQQVKAAENPERGRFEGIPASLPALALAQKTLRRAGGVAAAGEVTETELGDALFELLRANPELDAERALRGAVRRFQAEHAG</sequence>
<dbReference type="Pfam" id="PF03819">
    <property type="entry name" value="MazG"/>
    <property type="match status" value="1"/>
</dbReference>
<reference evidence="2 3" key="1">
    <citation type="submission" date="2023-07" db="EMBL/GenBank/DDBJ databases">
        <title>Sequencing the genomes of 1000 actinobacteria strains.</title>
        <authorList>
            <person name="Klenk H.-P."/>
        </authorList>
    </citation>
    <scope>NUCLEOTIDE SEQUENCE [LARGE SCALE GENOMIC DNA]</scope>
    <source>
        <strain evidence="2 3">DSM 14555</strain>
    </source>
</reference>
<dbReference type="PANTHER" id="PTHR30522:SF0">
    <property type="entry name" value="NUCLEOSIDE TRIPHOSPHATE PYROPHOSPHOHYDROLASE"/>
    <property type="match status" value="1"/>
</dbReference>
<name>A0ABU1J9J5_9MICC</name>
<evidence type="ECO:0000313" key="2">
    <source>
        <dbReference type="EMBL" id="MDR6269090.1"/>
    </source>
</evidence>
<organism evidence="2 3">
    <name type="scientific">Arthrobacter russicus</name>
    <dbReference type="NCBI Taxonomy" id="172040"/>
    <lineage>
        <taxon>Bacteria</taxon>
        <taxon>Bacillati</taxon>
        <taxon>Actinomycetota</taxon>
        <taxon>Actinomycetes</taxon>
        <taxon>Micrococcales</taxon>
        <taxon>Micrococcaceae</taxon>
        <taxon>Arthrobacter</taxon>
    </lineage>
</organism>
<dbReference type="SUPFAM" id="SSF101386">
    <property type="entry name" value="all-alpha NTP pyrophosphatases"/>
    <property type="match status" value="1"/>
</dbReference>
<dbReference type="PANTHER" id="PTHR30522">
    <property type="entry name" value="NUCLEOSIDE TRIPHOSPHATE PYROPHOSPHOHYDROLASE"/>
    <property type="match status" value="1"/>
</dbReference>
<protein>
    <submittedName>
        <fullName evidence="2">XTP/dITP diphosphohydrolase</fullName>
        <ecNumber evidence="2">3.6.1.66</ecNumber>
    </submittedName>
</protein>
<dbReference type="InterPro" id="IPR048015">
    <property type="entry name" value="NTP-PPase_MazG-like_N"/>
</dbReference>
<gene>
    <name evidence="2" type="ORF">JOE69_001328</name>
</gene>
<evidence type="ECO:0000259" key="1">
    <source>
        <dbReference type="Pfam" id="PF03819"/>
    </source>
</evidence>
<proteinExistence type="predicted"/>
<accession>A0ABU1J9J5</accession>
<dbReference type="CDD" id="cd11528">
    <property type="entry name" value="NTP-PPase_MazG_Nterm"/>
    <property type="match status" value="1"/>
</dbReference>
<dbReference type="InterPro" id="IPR011551">
    <property type="entry name" value="NTP_PyrPHydrolase_MazG"/>
</dbReference>
<dbReference type="InterPro" id="IPR004518">
    <property type="entry name" value="MazG-like_dom"/>
</dbReference>
<keyword evidence="3" id="KW-1185">Reference proteome</keyword>
<evidence type="ECO:0000313" key="3">
    <source>
        <dbReference type="Proteomes" id="UP001185069"/>
    </source>
</evidence>
<dbReference type="GO" id="GO:0036220">
    <property type="term" value="F:ITP diphosphatase activity"/>
    <property type="evidence" value="ECO:0007669"/>
    <property type="project" value="UniProtKB-EC"/>
</dbReference>
<dbReference type="EC" id="3.6.1.66" evidence="2"/>
<dbReference type="EMBL" id="JAVDQF010000001">
    <property type="protein sequence ID" value="MDR6269090.1"/>
    <property type="molecule type" value="Genomic_DNA"/>
</dbReference>
<dbReference type="Gene3D" id="1.10.287.1080">
    <property type="entry name" value="MazG-like"/>
    <property type="match status" value="1"/>
</dbReference>
<feature type="domain" description="NTP pyrophosphohydrolase MazG-like" evidence="1">
    <location>
        <begin position="31"/>
        <end position="104"/>
    </location>
</feature>
<dbReference type="Proteomes" id="UP001185069">
    <property type="component" value="Unassembled WGS sequence"/>
</dbReference>
<keyword evidence="2" id="KW-0378">Hydrolase</keyword>
<dbReference type="RefSeq" id="WP_309797134.1">
    <property type="nucleotide sequence ID" value="NZ_BAAAHY010000001.1"/>
</dbReference>